<gene>
    <name evidence="2" type="ORF">EW026_g7639</name>
</gene>
<proteinExistence type="predicted"/>
<evidence type="ECO:0000313" key="2">
    <source>
        <dbReference type="EMBL" id="THG93656.1"/>
    </source>
</evidence>
<evidence type="ECO:0000313" key="3">
    <source>
        <dbReference type="Proteomes" id="UP000309038"/>
    </source>
</evidence>
<name>A0A4S4K763_9APHY</name>
<comment type="caution">
    <text evidence="2">The sequence shown here is derived from an EMBL/GenBank/DDBJ whole genome shotgun (WGS) entry which is preliminary data.</text>
</comment>
<dbReference type="AlphaFoldDB" id="A0A4S4K763"/>
<protein>
    <submittedName>
        <fullName evidence="2">Uncharacterized protein</fullName>
    </submittedName>
</protein>
<dbReference type="EMBL" id="SGPJ01000603">
    <property type="protein sequence ID" value="THG93656.1"/>
    <property type="molecule type" value="Genomic_DNA"/>
</dbReference>
<dbReference type="Proteomes" id="UP000309038">
    <property type="component" value="Unassembled WGS sequence"/>
</dbReference>
<evidence type="ECO:0000256" key="1">
    <source>
        <dbReference type="SAM" id="MobiDB-lite"/>
    </source>
</evidence>
<sequence>MKRTKNDDTRQSSLLDFSSIRKRVAQLKEKAEAFSKTNKASAIRHSAIPPIPDPDTEPGVIPLHPSAYSEFLIPQIVESLLKDIEEDMDAEEKYSSIFGDTGPGGLQVPSEAFLRRLKRLSQMEDEALLWERENSLTSASTAEDPQLAVPLISTAVADASGSDKLGKPV</sequence>
<organism evidence="2 3">
    <name type="scientific">Hermanssonia centrifuga</name>
    <dbReference type="NCBI Taxonomy" id="98765"/>
    <lineage>
        <taxon>Eukaryota</taxon>
        <taxon>Fungi</taxon>
        <taxon>Dikarya</taxon>
        <taxon>Basidiomycota</taxon>
        <taxon>Agaricomycotina</taxon>
        <taxon>Agaricomycetes</taxon>
        <taxon>Polyporales</taxon>
        <taxon>Meruliaceae</taxon>
        <taxon>Hermanssonia</taxon>
    </lineage>
</organism>
<accession>A0A4S4K763</accession>
<feature type="region of interest" description="Disordered" evidence="1">
    <location>
        <begin position="35"/>
        <end position="62"/>
    </location>
</feature>
<reference evidence="2 3" key="1">
    <citation type="submission" date="2019-02" db="EMBL/GenBank/DDBJ databases">
        <title>Genome sequencing of the rare red list fungi Phlebia centrifuga.</title>
        <authorList>
            <person name="Buettner E."/>
            <person name="Kellner H."/>
        </authorList>
    </citation>
    <scope>NUCLEOTIDE SEQUENCE [LARGE SCALE GENOMIC DNA]</scope>
    <source>
        <strain evidence="2 3">DSM 108282</strain>
    </source>
</reference>
<keyword evidence="3" id="KW-1185">Reference proteome</keyword>